<comment type="caution">
    <text evidence="2">The sequence shown here is derived from an EMBL/GenBank/DDBJ whole genome shotgun (WGS) entry which is preliminary data.</text>
</comment>
<evidence type="ECO:0000313" key="2">
    <source>
        <dbReference type="EMBL" id="GGN30050.1"/>
    </source>
</evidence>
<keyword evidence="3" id="KW-1185">Reference proteome</keyword>
<keyword evidence="1" id="KW-1133">Transmembrane helix</keyword>
<keyword evidence="1" id="KW-0812">Transmembrane</keyword>
<dbReference type="EMBL" id="BMNC01000035">
    <property type="protein sequence ID" value="GGN30050.1"/>
    <property type="molecule type" value="Genomic_DNA"/>
</dbReference>
<feature type="transmembrane region" description="Helical" evidence="1">
    <location>
        <begin position="97"/>
        <end position="118"/>
    </location>
</feature>
<proteinExistence type="predicted"/>
<dbReference type="Proteomes" id="UP000597656">
    <property type="component" value="Unassembled WGS sequence"/>
</dbReference>
<keyword evidence="1" id="KW-0472">Membrane</keyword>
<evidence type="ECO:0000313" key="3">
    <source>
        <dbReference type="Proteomes" id="UP000597656"/>
    </source>
</evidence>
<accession>A0ABQ2ITF7</accession>
<evidence type="ECO:0000256" key="1">
    <source>
        <dbReference type="SAM" id="Phobius"/>
    </source>
</evidence>
<gene>
    <name evidence="2" type="ORF">GCM10011609_87580</name>
</gene>
<feature type="transmembrane region" description="Helical" evidence="1">
    <location>
        <begin position="20"/>
        <end position="39"/>
    </location>
</feature>
<reference evidence="3" key="1">
    <citation type="journal article" date="2019" name="Int. J. Syst. Evol. Microbiol.">
        <title>The Global Catalogue of Microorganisms (GCM) 10K type strain sequencing project: providing services to taxonomists for standard genome sequencing and annotation.</title>
        <authorList>
            <consortium name="The Broad Institute Genomics Platform"/>
            <consortium name="The Broad Institute Genome Sequencing Center for Infectious Disease"/>
            <person name="Wu L."/>
            <person name="Ma J."/>
        </authorList>
    </citation>
    <scope>NUCLEOTIDE SEQUENCE [LARGE SCALE GENOMIC DNA]</scope>
    <source>
        <strain evidence="3">CGMCC 4.7319</strain>
    </source>
</reference>
<name>A0ABQ2ITF7_9PSEU</name>
<dbReference type="RefSeq" id="WP_189160743.1">
    <property type="nucleotide sequence ID" value="NZ_BMNC01000035.1"/>
</dbReference>
<feature type="transmembrane region" description="Helical" evidence="1">
    <location>
        <begin position="124"/>
        <end position="145"/>
    </location>
</feature>
<sequence length="159" mass="17438">MIDPKQALGEAARQRGAMAARVRLPWWYLALVAVSWTLLMGDGLPTARDFYQGAGISKFPYAYVGAFVLLPMLVLFRRWSGLHLVERSTAYPALKRHALGTVLVFGGSFLVELALFLMDDRWSGAPRAAVAVAVISGCLAAVQLYRVNAGIRRDIADGW</sequence>
<feature type="transmembrane region" description="Helical" evidence="1">
    <location>
        <begin position="59"/>
        <end position="76"/>
    </location>
</feature>
<organism evidence="2 3">
    <name type="scientific">Lentzea pudingi</name>
    <dbReference type="NCBI Taxonomy" id="1789439"/>
    <lineage>
        <taxon>Bacteria</taxon>
        <taxon>Bacillati</taxon>
        <taxon>Actinomycetota</taxon>
        <taxon>Actinomycetes</taxon>
        <taxon>Pseudonocardiales</taxon>
        <taxon>Pseudonocardiaceae</taxon>
        <taxon>Lentzea</taxon>
    </lineage>
</organism>
<protein>
    <submittedName>
        <fullName evidence="2">Uncharacterized protein</fullName>
    </submittedName>
</protein>